<sequence length="359" mass="41230">MSEFVFILGAGASKEAGAPLMADFLDRAEELRRMKDVDELEPDFDRVFDAISGLMSVHSKSELDIYNIESVFAAFEMGKLVRTLPGISESSIDTLLLSIRRVITKTLEKSVMYQFRDGRVHPDRSYHSFALRIKQLNDDGQRGRCSIITFNYDLALDYALHFEGLPPDYGLSETKEPGTTSLIKLHGSLNWAQCRKCRAIVPWDLKAFFRKYRFDSLEEGQFMRLSLGSKLHKSDLMHCMEKVEGEPAIVPPTWNKTEYHDSIQKVWRHAARQLSDAENVLVSGYSLSETDSFFRYLYALGSVGQARIKRFWVIDPDEETVRPRFERMIGSGIKARFKFYKEDFGWAVNHIFKELAATC</sequence>
<name>A0A523UWA8_UNCT6</name>
<proteinExistence type="predicted"/>
<dbReference type="Proteomes" id="UP000315525">
    <property type="component" value="Unassembled WGS sequence"/>
</dbReference>
<evidence type="ECO:0000313" key="1">
    <source>
        <dbReference type="EMBL" id="TET46834.1"/>
    </source>
</evidence>
<organism evidence="1 2">
    <name type="scientific">candidate division TA06 bacterium</name>
    <dbReference type="NCBI Taxonomy" id="2250710"/>
    <lineage>
        <taxon>Bacteria</taxon>
        <taxon>Bacteria division TA06</taxon>
    </lineage>
</organism>
<dbReference type="EMBL" id="SOJN01000042">
    <property type="protein sequence ID" value="TET46834.1"/>
    <property type="molecule type" value="Genomic_DNA"/>
</dbReference>
<accession>A0A523UWA8</accession>
<dbReference type="Gene3D" id="3.40.50.1220">
    <property type="entry name" value="TPP-binding domain"/>
    <property type="match status" value="1"/>
</dbReference>
<gene>
    <name evidence="1" type="ORF">E3J62_03125</name>
</gene>
<dbReference type="AlphaFoldDB" id="A0A523UWA8"/>
<dbReference type="SUPFAM" id="SSF52467">
    <property type="entry name" value="DHS-like NAD/FAD-binding domain"/>
    <property type="match status" value="1"/>
</dbReference>
<evidence type="ECO:0000313" key="2">
    <source>
        <dbReference type="Proteomes" id="UP000315525"/>
    </source>
</evidence>
<reference evidence="1 2" key="1">
    <citation type="submission" date="2019-03" db="EMBL/GenBank/DDBJ databases">
        <title>Metabolic potential of uncultured bacteria and archaea associated with petroleum seepage in deep-sea sediments.</title>
        <authorList>
            <person name="Dong X."/>
            <person name="Hubert C."/>
        </authorList>
    </citation>
    <scope>NUCLEOTIDE SEQUENCE [LARGE SCALE GENOMIC DNA]</scope>
    <source>
        <strain evidence="1">E44_bin18</strain>
    </source>
</reference>
<dbReference type="InterPro" id="IPR029035">
    <property type="entry name" value="DHS-like_NAD/FAD-binding_dom"/>
</dbReference>
<comment type="caution">
    <text evidence="1">The sequence shown here is derived from an EMBL/GenBank/DDBJ whole genome shotgun (WGS) entry which is preliminary data.</text>
</comment>
<protein>
    <submittedName>
        <fullName evidence="1">Uncharacterized protein</fullName>
    </submittedName>
</protein>